<dbReference type="PANTHER" id="PTHR10908">
    <property type="entry name" value="SEROTONIN N-ACETYLTRANSFERASE"/>
    <property type="match status" value="1"/>
</dbReference>
<comment type="caution">
    <text evidence="4">The sequence shown here is derived from an EMBL/GenBank/DDBJ whole genome shotgun (WGS) entry which is preliminary data.</text>
</comment>
<protein>
    <submittedName>
        <fullName evidence="4">GNAT family N-acetyltransferase</fullName>
    </submittedName>
</protein>
<gene>
    <name evidence="4" type="ORF">C4N26_12090</name>
</gene>
<proteinExistence type="predicted"/>
<dbReference type="RefSeq" id="WP_158401548.1">
    <property type="nucleotide sequence ID" value="NZ_PRLB01000014.1"/>
</dbReference>
<dbReference type="EMBL" id="PRLB01000014">
    <property type="protein sequence ID" value="RAW53146.1"/>
    <property type="molecule type" value="Genomic_DNA"/>
</dbReference>
<dbReference type="GO" id="GO:0008080">
    <property type="term" value="F:N-acetyltransferase activity"/>
    <property type="evidence" value="ECO:0007669"/>
    <property type="project" value="UniProtKB-ARBA"/>
</dbReference>
<evidence type="ECO:0000256" key="1">
    <source>
        <dbReference type="ARBA" id="ARBA00022679"/>
    </source>
</evidence>
<evidence type="ECO:0000256" key="2">
    <source>
        <dbReference type="ARBA" id="ARBA00023315"/>
    </source>
</evidence>
<dbReference type="Gene3D" id="3.40.630.30">
    <property type="match status" value="1"/>
</dbReference>
<evidence type="ECO:0000259" key="3">
    <source>
        <dbReference type="PROSITE" id="PS51186"/>
    </source>
</evidence>
<dbReference type="SUPFAM" id="SSF55729">
    <property type="entry name" value="Acyl-CoA N-acyltransferases (Nat)"/>
    <property type="match status" value="1"/>
</dbReference>
<dbReference type="AlphaFoldDB" id="A0A329TWS9"/>
<dbReference type="PROSITE" id="PS51186">
    <property type="entry name" value="GNAT"/>
    <property type="match status" value="1"/>
</dbReference>
<dbReference type="OrthoDB" id="9800962at2"/>
<dbReference type="Proteomes" id="UP000251144">
    <property type="component" value="Unassembled WGS sequence"/>
</dbReference>
<dbReference type="InterPro" id="IPR000182">
    <property type="entry name" value="GNAT_dom"/>
</dbReference>
<evidence type="ECO:0000313" key="5">
    <source>
        <dbReference type="Proteomes" id="UP000251144"/>
    </source>
</evidence>
<keyword evidence="2" id="KW-0012">Acyltransferase</keyword>
<dbReference type="PANTHER" id="PTHR10908:SF0">
    <property type="entry name" value="SEROTONIN N-ACETYLTRANSFERASE"/>
    <property type="match status" value="1"/>
</dbReference>
<name>A0A329TWS9_9FIRM</name>
<dbReference type="Pfam" id="PF00583">
    <property type="entry name" value="Acetyltransf_1"/>
    <property type="match status" value="1"/>
</dbReference>
<feature type="domain" description="N-acetyltransferase" evidence="3">
    <location>
        <begin position="1"/>
        <end position="159"/>
    </location>
</feature>
<keyword evidence="1 4" id="KW-0808">Transferase</keyword>
<dbReference type="InterPro" id="IPR016181">
    <property type="entry name" value="Acyl_CoA_acyltransferase"/>
</dbReference>
<accession>A0A329TWS9</accession>
<dbReference type="InterPro" id="IPR051635">
    <property type="entry name" value="SNAT-like"/>
</dbReference>
<sequence>MSIRHALPADVDTLADIEAASYPPAEGASRQSIAGRVAVYPDCFWLLDEGGEVKAFVNGFVTDMPDLTDEMYDDPHLHTPKGGWQMIFSVVTAPAHRHEGCASRVLRQVCADAKAAGRKGIVLTCKERLIGFYAQFGFVDEGVSVSTHGDVVWHQMRLTF</sequence>
<evidence type="ECO:0000313" key="4">
    <source>
        <dbReference type="EMBL" id="RAW53146.1"/>
    </source>
</evidence>
<reference evidence="4 5" key="1">
    <citation type="submission" date="2018-02" db="EMBL/GenBank/DDBJ databases">
        <title>Complete genome sequencing of Faecalibacterium prausnitzii strains isolated from the human gut.</title>
        <authorList>
            <person name="Fitzgerald B.C."/>
            <person name="Shkoporov A.N."/>
            <person name="Ross P.R."/>
            <person name="Hill C."/>
        </authorList>
    </citation>
    <scope>NUCLEOTIDE SEQUENCE [LARGE SCALE GENOMIC DNA]</scope>
    <source>
        <strain evidence="4 5">APC942/32-1</strain>
    </source>
</reference>
<organism evidence="4 5">
    <name type="scientific">Faecalibacterium prausnitzii</name>
    <dbReference type="NCBI Taxonomy" id="853"/>
    <lineage>
        <taxon>Bacteria</taxon>
        <taxon>Bacillati</taxon>
        <taxon>Bacillota</taxon>
        <taxon>Clostridia</taxon>
        <taxon>Eubacteriales</taxon>
        <taxon>Oscillospiraceae</taxon>
        <taxon>Faecalibacterium</taxon>
    </lineage>
</organism>